<evidence type="ECO:0000313" key="1">
    <source>
        <dbReference type="EMBL" id="KHJ97723.1"/>
    </source>
</evidence>
<dbReference type="OrthoDB" id="5871687at2759"/>
<accession>A0A0B1TJL2</accession>
<keyword evidence="2" id="KW-1185">Reference proteome</keyword>
<proteinExistence type="predicted"/>
<dbReference type="Proteomes" id="UP000053660">
    <property type="component" value="Unassembled WGS sequence"/>
</dbReference>
<name>A0A0B1TJL2_OESDE</name>
<gene>
    <name evidence="1" type="ORF">OESDEN_02298</name>
</gene>
<sequence length="129" mass="14452">MPLPMPTIIVNGATIRLVKSTGKNRDHKEQPTQIGLDYDGETFSIWSVGRERVASTKMMAHDGHILFYFSHHDCLIKKLGIRHFGLLNGKVYQIYEDKPVHNVSKGEGEAITYDTVKPRDTLGTLATVS</sequence>
<evidence type="ECO:0000313" key="2">
    <source>
        <dbReference type="Proteomes" id="UP000053660"/>
    </source>
</evidence>
<reference evidence="1 2" key="1">
    <citation type="submission" date="2014-03" db="EMBL/GenBank/DDBJ databases">
        <title>Draft genome of the hookworm Oesophagostomum dentatum.</title>
        <authorList>
            <person name="Mitreva M."/>
        </authorList>
    </citation>
    <scope>NUCLEOTIDE SEQUENCE [LARGE SCALE GENOMIC DNA]</scope>
    <source>
        <strain evidence="1 2">OD-Hann</strain>
    </source>
</reference>
<organism evidence="1 2">
    <name type="scientific">Oesophagostomum dentatum</name>
    <name type="common">Nodular worm</name>
    <dbReference type="NCBI Taxonomy" id="61180"/>
    <lineage>
        <taxon>Eukaryota</taxon>
        <taxon>Metazoa</taxon>
        <taxon>Ecdysozoa</taxon>
        <taxon>Nematoda</taxon>
        <taxon>Chromadorea</taxon>
        <taxon>Rhabditida</taxon>
        <taxon>Rhabditina</taxon>
        <taxon>Rhabditomorpha</taxon>
        <taxon>Strongyloidea</taxon>
        <taxon>Strongylidae</taxon>
        <taxon>Oesophagostomum</taxon>
    </lineage>
</organism>
<dbReference type="AlphaFoldDB" id="A0A0B1TJL2"/>
<protein>
    <submittedName>
        <fullName evidence="1">Uncharacterized protein</fullName>
    </submittedName>
</protein>
<dbReference type="EMBL" id="KN549408">
    <property type="protein sequence ID" value="KHJ97723.1"/>
    <property type="molecule type" value="Genomic_DNA"/>
</dbReference>